<evidence type="ECO:0000313" key="3">
    <source>
        <dbReference type="Proteomes" id="UP000034688"/>
    </source>
</evidence>
<comment type="caution">
    <text evidence="2">The sequence shown here is derived from an EMBL/GenBank/DDBJ whole genome shotgun (WGS) entry which is preliminary data.</text>
</comment>
<keyword evidence="1" id="KW-0175">Coiled coil</keyword>
<evidence type="ECO:0000256" key="1">
    <source>
        <dbReference type="SAM" id="Coils"/>
    </source>
</evidence>
<sequence length="176" mass="20976">MEYSKITISGKICTGKTTLFKKLREKLSWPSFMTGQLFRDHVKKNRLNLEQVEEQNEKLTKKIDYLVRDMIYAPGNLIVDGWMSGIMADKLKGVLKILLICKDNIRYKRFAAREKIDFDEAKKRVEERQNNWFSKLKKIYKRNDFIDPKNYDLIIDTSHITSQSVLKKVFQKMKFR</sequence>
<name>A0A0G0DDZ4_9BACT</name>
<dbReference type="SUPFAM" id="SSF52540">
    <property type="entry name" value="P-loop containing nucleoside triphosphate hydrolases"/>
    <property type="match status" value="1"/>
</dbReference>
<proteinExistence type="predicted"/>
<dbReference type="Proteomes" id="UP000034688">
    <property type="component" value="Unassembled WGS sequence"/>
</dbReference>
<keyword evidence="2" id="KW-0418">Kinase</keyword>
<dbReference type="Pfam" id="PF13238">
    <property type="entry name" value="AAA_18"/>
    <property type="match status" value="1"/>
</dbReference>
<reference evidence="2 3" key="1">
    <citation type="journal article" date="2015" name="Nature">
        <title>rRNA introns, odd ribosomes, and small enigmatic genomes across a large radiation of phyla.</title>
        <authorList>
            <person name="Brown C.T."/>
            <person name="Hug L.A."/>
            <person name="Thomas B.C."/>
            <person name="Sharon I."/>
            <person name="Castelle C.J."/>
            <person name="Singh A."/>
            <person name="Wilkins M.J."/>
            <person name="Williams K.H."/>
            <person name="Banfield J.F."/>
        </authorList>
    </citation>
    <scope>NUCLEOTIDE SEQUENCE [LARGE SCALE GENOMIC DNA]</scope>
</reference>
<gene>
    <name evidence="2" type="ORF">UR54_C0001G0030</name>
</gene>
<dbReference type="EMBL" id="LBPP01000001">
    <property type="protein sequence ID" value="KKP61490.1"/>
    <property type="molecule type" value="Genomic_DNA"/>
</dbReference>
<accession>A0A0G0DDZ4</accession>
<evidence type="ECO:0000313" key="2">
    <source>
        <dbReference type="EMBL" id="KKP61490.1"/>
    </source>
</evidence>
<feature type="coiled-coil region" evidence="1">
    <location>
        <begin position="42"/>
        <end position="69"/>
    </location>
</feature>
<dbReference type="STRING" id="1618477.UR54_C0001G0030"/>
<dbReference type="InterPro" id="IPR027417">
    <property type="entry name" value="P-loop_NTPase"/>
</dbReference>
<dbReference type="Gene3D" id="3.40.50.300">
    <property type="entry name" value="P-loop containing nucleotide triphosphate hydrolases"/>
    <property type="match status" value="1"/>
</dbReference>
<organism evidence="2 3">
    <name type="scientific">Candidatus Roizmanbacteria bacterium GW2011_GWA2_34_18</name>
    <dbReference type="NCBI Taxonomy" id="1618477"/>
    <lineage>
        <taxon>Bacteria</taxon>
        <taxon>Candidatus Roizmaniibacteriota</taxon>
    </lineage>
</organism>
<dbReference type="AlphaFoldDB" id="A0A0G0DDZ4"/>
<dbReference type="GO" id="GO:0016301">
    <property type="term" value="F:kinase activity"/>
    <property type="evidence" value="ECO:0007669"/>
    <property type="project" value="UniProtKB-KW"/>
</dbReference>
<keyword evidence="2" id="KW-0808">Transferase</keyword>
<protein>
    <submittedName>
        <fullName evidence="2">Cytidylate kinase</fullName>
    </submittedName>
</protein>